<reference evidence="1 2" key="2">
    <citation type="submission" date="2017-10" db="EMBL/GenBank/DDBJ databases">
        <title>Extensive intraspecific genome diversity in a model arbuscular mycorrhizal fungus.</title>
        <authorList>
            <person name="Chen E.C.H."/>
            <person name="Morin E."/>
            <person name="Baudet D."/>
            <person name="Noel J."/>
            <person name="Ndikumana S."/>
            <person name="Charron P."/>
            <person name="St-Onge C."/>
            <person name="Giorgi J."/>
            <person name="Grigoriev I.V."/>
            <person name="Roux C."/>
            <person name="Martin F.M."/>
            <person name="Corradi N."/>
        </authorList>
    </citation>
    <scope>NUCLEOTIDE SEQUENCE [LARGE SCALE GENOMIC DNA]</scope>
    <source>
        <strain evidence="1 2">C2</strain>
    </source>
</reference>
<dbReference type="AlphaFoldDB" id="A0A2N1MZD2"/>
<reference evidence="1 2" key="1">
    <citation type="submission" date="2016-04" db="EMBL/GenBank/DDBJ databases">
        <title>Genome analyses suggest a sexual origin of heterokaryosis in a supposedly ancient asexual fungus.</title>
        <authorList>
            <person name="Ropars J."/>
            <person name="Sedzielewska K."/>
            <person name="Noel J."/>
            <person name="Charron P."/>
            <person name="Farinelli L."/>
            <person name="Marton T."/>
            <person name="Kruger M."/>
            <person name="Pelin A."/>
            <person name="Brachmann A."/>
            <person name="Corradi N."/>
        </authorList>
    </citation>
    <scope>NUCLEOTIDE SEQUENCE [LARGE SCALE GENOMIC DNA]</scope>
    <source>
        <strain evidence="1 2">C2</strain>
    </source>
</reference>
<comment type="caution">
    <text evidence="1">The sequence shown here is derived from an EMBL/GenBank/DDBJ whole genome shotgun (WGS) entry which is preliminary data.</text>
</comment>
<dbReference type="EMBL" id="LLXL01001025">
    <property type="protein sequence ID" value="PKK66950.1"/>
    <property type="molecule type" value="Genomic_DNA"/>
</dbReference>
<gene>
    <name evidence="1" type="ORF">RhiirC2_852522</name>
</gene>
<dbReference type="VEuPathDB" id="FungiDB:RhiirFUN_008075"/>
<evidence type="ECO:0000313" key="1">
    <source>
        <dbReference type="EMBL" id="PKK66950.1"/>
    </source>
</evidence>
<accession>A0A2N1MZD2</accession>
<protein>
    <submittedName>
        <fullName evidence="1">Uncharacterized protein</fullName>
    </submittedName>
</protein>
<dbReference type="VEuPathDB" id="FungiDB:RhiirA1_452707"/>
<proteinExistence type="predicted"/>
<sequence>MNVEFATETEITAVAISKDNNFITNASYNKSDNTVTLWNHSINSDTFHDKGSIKINLEEKAPLNDKIDLTISKLIPSSNSRFVILSYLFKENDSRKVKAVFIVLQWENDNTVVNINSENDPVVDKAKTVLDEPMDDAKIVFKVFKNGKKSEADILGKVKNKIEAEFSKIEDGFINAEFLADGVILAIKYKTTIQFASIASEPWTLFNIDDESYQNMFNIDNLTAKICSMSLSLAAKICSMANICSISISLIFAAKICSTSLSLTAKICSISLSLIFAVKICSTSLSLAAKICSMANICPISISPIFSAKICSIAKI</sequence>
<name>A0A2N1MZD2_9GLOM</name>
<evidence type="ECO:0000313" key="2">
    <source>
        <dbReference type="Proteomes" id="UP000233469"/>
    </source>
</evidence>
<dbReference type="VEuPathDB" id="FungiDB:FUN_009289"/>
<organism evidence="1 2">
    <name type="scientific">Rhizophagus irregularis</name>
    <dbReference type="NCBI Taxonomy" id="588596"/>
    <lineage>
        <taxon>Eukaryota</taxon>
        <taxon>Fungi</taxon>
        <taxon>Fungi incertae sedis</taxon>
        <taxon>Mucoromycota</taxon>
        <taxon>Glomeromycotina</taxon>
        <taxon>Glomeromycetes</taxon>
        <taxon>Glomerales</taxon>
        <taxon>Glomeraceae</taxon>
        <taxon>Rhizophagus</taxon>
    </lineage>
</organism>
<dbReference type="Proteomes" id="UP000233469">
    <property type="component" value="Unassembled WGS sequence"/>
</dbReference>